<comment type="caution">
    <text evidence="1">The sequence shown here is derived from an EMBL/GenBank/DDBJ whole genome shotgun (WGS) entry which is preliminary data.</text>
</comment>
<accession>A0A4C1X6I8</accession>
<dbReference type="Proteomes" id="UP000299102">
    <property type="component" value="Unassembled WGS sequence"/>
</dbReference>
<organism evidence="1 2">
    <name type="scientific">Eumeta variegata</name>
    <name type="common">Bagworm moth</name>
    <name type="synonym">Eumeta japonica</name>
    <dbReference type="NCBI Taxonomy" id="151549"/>
    <lineage>
        <taxon>Eukaryota</taxon>
        <taxon>Metazoa</taxon>
        <taxon>Ecdysozoa</taxon>
        <taxon>Arthropoda</taxon>
        <taxon>Hexapoda</taxon>
        <taxon>Insecta</taxon>
        <taxon>Pterygota</taxon>
        <taxon>Neoptera</taxon>
        <taxon>Endopterygota</taxon>
        <taxon>Lepidoptera</taxon>
        <taxon>Glossata</taxon>
        <taxon>Ditrysia</taxon>
        <taxon>Tineoidea</taxon>
        <taxon>Psychidae</taxon>
        <taxon>Oiketicinae</taxon>
        <taxon>Eumeta</taxon>
    </lineage>
</organism>
<gene>
    <name evidence="1" type="ORF">EVAR_38111_1</name>
</gene>
<dbReference type="AlphaFoldDB" id="A0A4C1X6I8"/>
<sequence length="144" mass="16129">MLCFGAKCNSVLRNGRRYYTVVGWEKLPVGFRGGLAHEKVGDFARRASLKYEIGRPSLTVSVLEYSAAGIPKCLVHPAGCPPDWKESVIGKLTAISEFVLRLKESRSSYIAVLERENVRRAEEMEAAEKRISKTTAENLDRIQK</sequence>
<protein>
    <submittedName>
        <fullName evidence="1">Uncharacterized protein</fullName>
    </submittedName>
</protein>
<name>A0A4C1X6I8_EUMVA</name>
<keyword evidence="2" id="KW-1185">Reference proteome</keyword>
<dbReference type="EMBL" id="BGZK01000741">
    <property type="protein sequence ID" value="GBP58650.1"/>
    <property type="molecule type" value="Genomic_DNA"/>
</dbReference>
<proteinExistence type="predicted"/>
<reference evidence="1 2" key="1">
    <citation type="journal article" date="2019" name="Commun. Biol.">
        <title>The bagworm genome reveals a unique fibroin gene that provides high tensile strength.</title>
        <authorList>
            <person name="Kono N."/>
            <person name="Nakamura H."/>
            <person name="Ohtoshi R."/>
            <person name="Tomita M."/>
            <person name="Numata K."/>
            <person name="Arakawa K."/>
        </authorList>
    </citation>
    <scope>NUCLEOTIDE SEQUENCE [LARGE SCALE GENOMIC DNA]</scope>
</reference>
<evidence type="ECO:0000313" key="2">
    <source>
        <dbReference type="Proteomes" id="UP000299102"/>
    </source>
</evidence>
<evidence type="ECO:0000313" key="1">
    <source>
        <dbReference type="EMBL" id="GBP58650.1"/>
    </source>
</evidence>